<evidence type="ECO:0000313" key="4">
    <source>
        <dbReference type="Proteomes" id="UP001595817"/>
    </source>
</evidence>
<dbReference type="PANTHER" id="PTHR13947:SF37">
    <property type="entry name" value="LD18367P"/>
    <property type="match status" value="1"/>
</dbReference>
<feature type="domain" description="N-acetyltransferase" evidence="2">
    <location>
        <begin position="17"/>
        <end position="176"/>
    </location>
</feature>
<dbReference type="InterPro" id="IPR016181">
    <property type="entry name" value="Acyl_CoA_acyltransferase"/>
</dbReference>
<evidence type="ECO:0000313" key="3">
    <source>
        <dbReference type="EMBL" id="MFC4411475.1"/>
    </source>
</evidence>
<dbReference type="PROSITE" id="PS51186">
    <property type="entry name" value="GNAT"/>
    <property type="match status" value="1"/>
</dbReference>
<reference evidence="4" key="1">
    <citation type="journal article" date="2019" name="Int. J. Syst. Evol. Microbiol.">
        <title>The Global Catalogue of Microorganisms (GCM) 10K type strain sequencing project: providing services to taxonomists for standard genome sequencing and annotation.</title>
        <authorList>
            <consortium name="The Broad Institute Genomics Platform"/>
            <consortium name="The Broad Institute Genome Sequencing Center for Infectious Disease"/>
            <person name="Wu L."/>
            <person name="Ma J."/>
        </authorList>
    </citation>
    <scope>NUCLEOTIDE SEQUENCE [LARGE SCALE GENOMIC DNA]</scope>
    <source>
        <strain evidence="4">CCUG 59778</strain>
    </source>
</reference>
<sequence>MKRINLNLAVQMMNNRPNVKEYSSEYQEQVVELILQIQQQEYNIPISKEDQPDLFKIEEFYQTGNGNFWVAIYDEKVVGTISLLDIGNHHVALRKMFVRKEYRGAIYKTASLLLETALNWAKTRDVHAVYLGTTPQFLAAHRFYEKNGFISIPPTELPKNFPILQVDKKFYKYDLNT</sequence>
<dbReference type="InterPro" id="IPR000182">
    <property type="entry name" value="GNAT_dom"/>
</dbReference>
<dbReference type="EC" id="2.3.-.-" evidence="3"/>
<evidence type="ECO:0000256" key="1">
    <source>
        <dbReference type="ARBA" id="ARBA00022679"/>
    </source>
</evidence>
<dbReference type="Pfam" id="PF00583">
    <property type="entry name" value="Acetyltransf_1"/>
    <property type="match status" value="1"/>
</dbReference>
<comment type="caution">
    <text evidence="3">The sequence shown here is derived from an EMBL/GenBank/DDBJ whole genome shotgun (WGS) entry which is preliminary data.</text>
</comment>
<evidence type="ECO:0000259" key="2">
    <source>
        <dbReference type="PROSITE" id="PS51186"/>
    </source>
</evidence>
<accession>A0ABV8X914</accession>
<name>A0ABV8X914_9LACT</name>
<dbReference type="InterPro" id="IPR050769">
    <property type="entry name" value="NAT_camello-type"/>
</dbReference>
<protein>
    <submittedName>
        <fullName evidence="3">GNAT family N-acetyltransferase</fullName>
        <ecNumber evidence="3">2.3.-.-</ecNumber>
    </submittedName>
</protein>
<dbReference type="PANTHER" id="PTHR13947">
    <property type="entry name" value="GNAT FAMILY N-ACETYLTRANSFERASE"/>
    <property type="match status" value="1"/>
</dbReference>
<dbReference type="EMBL" id="JBHSEC010000020">
    <property type="protein sequence ID" value="MFC4411475.1"/>
    <property type="molecule type" value="Genomic_DNA"/>
</dbReference>
<dbReference type="GO" id="GO:0016746">
    <property type="term" value="F:acyltransferase activity"/>
    <property type="evidence" value="ECO:0007669"/>
    <property type="project" value="UniProtKB-KW"/>
</dbReference>
<dbReference type="SUPFAM" id="SSF55729">
    <property type="entry name" value="Acyl-CoA N-acyltransferases (Nat)"/>
    <property type="match status" value="1"/>
</dbReference>
<dbReference type="Gene3D" id="3.40.630.30">
    <property type="match status" value="1"/>
</dbReference>
<dbReference type="RefSeq" id="WP_378156464.1">
    <property type="nucleotide sequence ID" value="NZ_JBHSEC010000020.1"/>
</dbReference>
<organism evidence="3 4">
    <name type="scientific">Chungangia koreensis</name>
    <dbReference type="NCBI Taxonomy" id="752657"/>
    <lineage>
        <taxon>Bacteria</taxon>
        <taxon>Bacillati</taxon>
        <taxon>Bacillota</taxon>
        <taxon>Bacilli</taxon>
        <taxon>Lactobacillales</taxon>
        <taxon>Chungangia</taxon>
    </lineage>
</organism>
<keyword evidence="4" id="KW-1185">Reference proteome</keyword>
<dbReference type="CDD" id="cd04301">
    <property type="entry name" value="NAT_SF"/>
    <property type="match status" value="1"/>
</dbReference>
<keyword evidence="3" id="KW-0012">Acyltransferase</keyword>
<dbReference type="Proteomes" id="UP001595817">
    <property type="component" value="Unassembled WGS sequence"/>
</dbReference>
<gene>
    <name evidence="3" type="ORF">ACFOZY_13695</name>
</gene>
<proteinExistence type="predicted"/>
<keyword evidence="1 3" id="KW-0808">Transferase</keyword>